<comment type="caution">
    <text evidence="1">The sequence shown here is derived from an EMBL/GenBank/DDBJ whole genome shotgun (WGS) entry which is preliminary data.</text>
</comment>
<dbReference type="VEuPathDB" id="FungiDB:EMCG_09737"/>
<dbReference type="AlphaFoldDB" id="A0A0G2I279"/>
<protein>
    <submittedName>
        <fullName evidence="1">Uncharacterized protein</fullName>
    </submittedName>
</protein>
<dbReference type="OrthoDB" id="5343483at2759"/>
<organism evidence="1 2">
    <name type="scientific">[Emmonsia] crescens</name>
    <dbReference type="NCBI Taxonomy" id="73230"/>
    <lineage>
        <taxon>Eukaryota</taxon>
        <taxon>Fungi</taxon>
        <taxon>Dikarya</taxon>
        <taxon>Ascomycota</taxon>
        <taxon>Pezizomycotina</taxon>
        <taxon>Eurotiomycetes</taxon>
        <taxon>Eurotiomycetidae</taxon>
        <taxon>Onygenales</taxon>
        <taxon>Ajellomycetaceae</taxon>
        <taxon>Emergomyces</taxon>
    </lineage>
</organism>
<reference evidence="2" key="1">
    <citation type="journal article" date="2015" name="PLoS Genet.">
        <title>The dynamic genome and transcriptome of the human fungal pathogen Blastomyces and close relative Emmonsia.</title>
        <authorList>
            <person name="Munoz J.F."/>
            <person name="Gauthier G.M."/>
            <person name="Desjardins C.A."/>
            <person name="Gallo J.E."/>
            <person name="Holder J."/>
            <person name="Sullivan T.D."/>
            <person name="Marty A.J."/>
            <person name="Carmen J.C."/>
            <person name="Chen Z."/>
            <person name="Ding L."/>
            <person name="Gujja S."/>
            <person name="Magrini V."/>
            <person name="Misas E."/>
            <person name="Mitreva M."/>
            <person name="Priest M."/>
            <person name="Saif S."/>
            <person name="Whiston E.A."/>
            <person name="Young S."/>
            <person name="Zeng Q."/>
            <person name="Goldman W.E."/>
            <person name="Mardis E.R."/>
            <person name="Taylor J.W."/>
            <person name="McEwen J.G."/>
            <person name="Clay O.K."/>
            <person name="Klein B.S."/>
            <person name="Cuomo C.A."/>
        </authorList>
    </citation>
    <scope>NUCLEOTIDE SEQUENCE [LARGE SCALE GENOMIC DNA]</scope>
    <source>
        <strain evidence="2">UAMH 3008</strain>
    </source>
</reference>
<proteinExistence type="predicted"/>
<accession>A0A0G2I279</accession>
<evidence type="ECO:0000313" key="1">
    <source>
        <dbReference type="EMBL" id="KKZ64275.1"/>
    </source>
</evidence>
<sequence length="324" mass="37001">MPAKSTQELTELTRKRPYAIFAIDEVPTSREMTTTQGYSQAAPPATLSIYQLARLNCREQLIIEPLWWTSRHVELLQCSFKEPSVAPMQSNFNAERSGGAYVRTLFDHHKYGWREFRIRQILSGPKCPFTALENLHFYFDQRHISILPCVTFFLQGNRDDMANGCVPAIAAFIDCAQIDELRFERLYHCQGRRHSKPTSALFKLKLKKVTPPEPLHDPYIVALLIAIAHQQRSALRSKCQDTCATFLSRVLLTDINDTASIHLFTADISSSFLRKLDFPAIPPSALAPPFVSIRHTTIPYKPSKTFRNRIFPLLLPSLNPESRE</sequence>
<name>A0A0G2I279_9EURO</name>
<evidence type="ECO:0000313" key="2">
    <source>
        <dbReference type="Proteomes" id="UP000034164"/>
    </source>
</evidence>
<gene>
    <name evidence="1" type="ORF">EMCG_09737</name>
</gene>
<dbReference type="EMBL" id="LCZI01000812">
    <property type="protein sequence ID" value="KKZ64275.1"/>
    <property type="molecule type" value="Genomic_DNA"/>
</dbReference>
<dbReference type="Proteomes" id="UP000034164">
    <property type="component" value="Unassembled WGS sequence"/>
</dbReference>